<feature type="compositionally biased region" description="Low complexity" evidence="2">
    <location>
        <begin position="17"/>
        <end position="37"/>
    </location>
</feature>
<dbReference type="AlphaFoldDB" id="A0A8C3HQT0"/>
<keyword evidence="5" id="KW-1185">Reference proteome</keyword>
<feature type="compositionally biased region" description="Low complexity" evidence="2">
    <location>
        <begin position="46"/>
        <end position="74"/>
    </location>
</feature>
<dbReference type="GeneTree" id="ENSGT00940000163490"/>
<proteinExistence type="predicted"/>
<reference evidence="4" key="1">
    <citation type="submission" date="2025-08" db="UniProtKB">
        <authorList>
            <consortium name="Ensembl"/>
        </authorList>
    </citation>
    <scope>IDENTIFICATION</scope>
</reference>
<evidence type="ECO:0000256" key="1">
    <source>
        <dbReference type="ARBA" id="ARBA00023121"/>
    </source>
</evidence>
<evidence type="ECO:0000259" key="3">
    <source>
        <dbReference type="PROSITE" id="PS51228"/>
    </source>
</evidence>
<evidence type="ECO:0000313" key="5">
    <source>
        <dbReference type="Proteomes" id="UP000694380"/>
    </source>
</evidence>
<protein>
    <recommendedName>
        <fullName evidence="3">ACB domain-containing protein</fullName>
    </recommendedName>
</protein>
<accession>A0A8C3HQT0</accession>
<dbReference type="GO" id="GO:0006631">
    <property type="term" value="P:fatty acid metabolic process"/>
    <property type="evidence" value="ECO:0007669"/>
    <property type="project" value="TreeGrafter"/>
</dbReference>
<dbReference type="PRINTS" id="PR00689">
    <property type="entry name" value="ACOABINDINGP"/>
</dbReference>
<reference evidence="4" key="2">
    <citation type="submission" date="2025-09" db="UniProtKB">
        <authorList>
            <consortium name="Ensembl"/>
        </authorList>
    </citation>
    <scope>IDENTIFICATION</scope>
</reference>
<dbReference type="PANTHER" id="PTHR23310:SF13">
    <property type="entry name" value="DIAZEPAM-BINDING INHIBITOR-LIKE 5"/>
    <property type="match status" value="1"/>
</dbReference>
<sequence length="176" mass="18897">MARPLRSSGAGGGPAGAGAAPRGGRCEPGAPGSVTLPTRRRRRLRATWPRLPAARRGGAGRDAAAQRALQAPGRHCTERRSQGTGQSVMPRPAEFEKVAAMVREMKIPISEQEKLEIYSLYKQATIGDINIPCPCATDVTGKAKWEAWNGRKGMSKANAMKNYIAKAEELKKKYGA</sequence>
<dbReference type="Ensembl" id="ENSCPBT00000025950.1">
    <property type="protein sequence ID" value="ENSCPBP00000022041.1"/>
    <property type="gene ID" value="ENSCPBG00000015787.1"/>
</dbReference>
<evidence type="ECO:0000256" key="2">
    <source>
        <dbReference type="SAM" id="MobiDB-lite"/>
    </source>
</evidence>
<name>A0A8C3HQT0_CHRPI</name>
<dbReference type="PROSITE" id="PS51228">
    <property type="entry name" value="ACB_2"/>
    <property type="match status" value="1"/>
</dbReference>
<dbReference type="InterPro" id="IPR014352">
    <property type="entry name" value="FERM/acyl-CoA-bd_prot_sf"/>
</dbReference>
<evidence type="ECO:0000313" key="4">
    <source>
        <dbReference type="Ensembl" id="ENSCPBP00000022041.1"/>
    </source>
</evidence>
<dbReference type="Pfam" id="PF00887">
    <property type="entry name" value="ACBP"/>
    <property type="match status" value="1"/>
</dbReference>
<organism evidence="4 5">
    <name type="scientific">Chrysemys picta bellii</name>
    <name type="common">Western painted turtle</name>
    <name type="synonym">Emys bellii</name>
    <dbReference type="NCBI Taxonomy" id="8478"/>
    <lineage>
        <taxon>Eukaryota</taxon>
        <taxon>Metazoa</taxon>
        <taxon>Chordata</taxon>
        <taxon>Craniata</taxon>
        <taxon>Vertebrata</taxon>
        <taxon>Euteleostomi</taxon>
        <taxon>Archelosauria</taxon>
        <taxon>Testudinata</taxon>
        <taxon>Testudines</taxon>
        <taxon>Cryptodira</taxon>
        <taxon>Durocryptodira</taxon>
        <taxon>Testudinoidea</taxon>
        <taxon>Emydidae</taxon>
        <taxon>Chrysemys</taxon>
    </lineage>
</organism>
<dbReference type="GO" id="GO:0005739">
    <property type="term" value="C:mitochondrion"/>
    <property type="evidence" value="ECO:0007669"/>
    <property type="project" value="TreeGrafter"/>
</dbReference>
<dbReference type="GO" id="GO:0000062">
    <property type="term" value="F:fatty-acyl-CoA binding"/>
    <property type="evidence" value="ECO:0007669"/>
    <property type="project" value="InterPro"/>
</dbReference>
<feature type="region of interest" description="Disordered" evidence="2">
    <location>
        <begin position="1"/>
        <end position="90"/>
    </location>
</feature>
<keyword evidence="1" id="KW-0446">Lipid-binding</keyword>
<dbReference type="InterPro" id="IPR000582">
    <property type="entry name" value="Acyl-CoA-binding_protein"/>
</dbReference>
<dbReference type="SUPFAM" id="SSF47027">
    <property type="entry name" value="Acyl-CoA binding protein"/>
    <property type="match status" value="1"/>
</dbReference>
<dbReference type="Proteomes" id="UP000694380">
    <property type="component" value="Unplaced"/>
</dbReference>
<dbReference type="Gene3D" id="1.20.80.10">
    <property type="match status" value="1"/>
</dbReference>
<dbReference type="PANTHER" id="PTHR23310">
    <property type="entry name" value="ACYL-COA-BINDING PROTEIN, ACBP"/>
    <property type="match status" value="1"/>
</dbReference>
<dbReference type="InterPro" id="IPR035984">
    <property type="entry name" value="Acyl-CoA-binding_sf"/>
</dbReference>
<feature type="domain" description="ACB" evidence="3">
    <location>
        <begin position="91"/>
        <end position="176"/>
    </location>
</feature>
<dbReference type="OMA" id="APGRHCT"/>